<evidence type="ECO:0000256" key="1">
    <source>
        <dbReference type="ARBA" id="ARBA00004173"/>
    </source>
</evidence>
<dbReference type="Pfam" id="PF00817">
    <property type="entry name" value="IMS"/>
    <property type="match status" value="1"/>
</dbReference>
<dbReference type="SUPFAM" id="SSF56672">
    <property type="entry name" value="DNA/RNA polymerases"/>
    <property type="match status" value="1"/>
</dbReference>
<reference evidence="6" key="5">
    <citation type="submission" date="2018-04" db="UniProtKB">
        <authorList>
            <consortium name="EnsemblFungi"/>
        </authorList>
    </citation>
    <scope>IDENTIFICATION</scope>
    <source>
        <strain evidence="6">R3-111a-1</strain>
    </source>
</reference>
<sequence length="629" mass="68858">MDGQKDPVTELKRIILHFDYDCFYAQVVENKHPALKSRPLGIKQKSILATCNYAARARGVKKLGLISEAKKLCPDLVVVNGEDLTPFRDVSKTLYRVLRSSCGHNLRAERLGLDEIFLDVTDIVAYNLQLLNPHDFARSFFCLSETDPEIGFAFDATTFAGCVVAPGNSTLEDGTAPLPLFSSQQGLSASRLASHLAFYLRQMIEKQGYTCACGIATNKALSKLVGSLNKPRNQTTLLARSQEDLSSFLDPYRLRSVPGIGGRMVSVLESYVSHSREASSREAGGGRHGAAAHPKKEKGDNEEPLTVGQLRTHPGMGPELIEKLLRPSGMERGIGEKTWALLHGQDRSEVKEASDVPAQISIEDTYASAGLNTAVQVKRELDKISASLITRMRADLAEDTGSSGTGAARTAGADAARKWIAVPKTLRLTTRPRHDGSLEGREYNYNHGRASRSQPIPGFLLSLTQPVDQLAQRLVEESLMPMFHRLATPRPGGGGYDVGLLNVCVANVTMAAGDSASSSGRDIAAMFKRRDEFRREFTVLDDAPEEGQQPSPTVSTSSPKPLPNYDENAQENGLLEMSVLGDAEDDLFEGNDELDLWDDQDTQRCRTCGHAIPTFALEAHYRYHLLDDE</sequence>
<dbReference type="EnsemblFungi" id="EJT79198">
    <property type="protein sequence ID" value="EJT79198"/>
    <property type="gene ID" value="GGTG_04285"/>
</dbReference>
<evidence type="ECO:0000259" key="4">
    <source>
        <dbReference type="PROSITE" id="PS50173"/>
    </source>
</evidence>
<dbReference type="Proteomes" id="UP000006039">
    <property type="component" value="Unassembled WGS sequence"/>
</dbReference>
<reference evidence="5" key="2">
    <citation type="submission" date="2010-07" db="EMBL/GenBank/DDBJ databases">
        <authorList>
            <consortium name="The Broad Institute Genome Sequencing Platform"/>
            <consortium name="Broad Institute Genome Sequencing Center for Infectious Disease"/>
            <person name="Ma L.-J."/>
            <person name="Dead R."/>
            <person name="Young S."/>
            <person name="Zeng Q."/>
            <person name="Koehrsen M."/>
            <person name="Alvarado L."/>
            <person name="Berlin A."/>
            <person name="Chapman S.B."/>
            <person name="Chen Z."/>
            <person name="Freedman E."/>
            <person name="Gellesch M."/>
            <person name="Goldberg J."/>
            <person name="Griggs A."/>
            <person name="Gujja S."/>
            <person name="Heilman E.R."/>
            <person name="Heiman D."/>
            <person name="Hepburn T."/>
            <person name="Howarth C."/>
            <person name="Jen D."/>
            <person name="Larson L."/>
            <person name="Mehta T."/>
            <person name="Neiman D."/>
            <person name="Pearson M."/>
            <person name="Roberts A."/>
            <person name="Saif S."/>
            <person name="Shea T."/>
            <person name="Shenoy N."/>
            <person name="Sisk P."/>
            <person name="Stolte C."/>
            <person name="Sykes S."/>
            <person name="Walk T."/>
            <person name="White J."/>
            <person name="Yandava C."/>
            <person name="Haas B."/>
            <person name="Nusbaum C."/>
            <person name="Birren B."/>
        </authorList>
    </citation>
    <scope>NUCLEOTIDE SEQUENCE</scope>
    <source>
        <strain evidence="5">R3-111a-1</strain>
    </source>
</reference>
<reference evidence="7" key="1">
    <citation type="submission" date="2010-07" db="EMBL/GenBank/DDBJ databases">
        <title>The genome sequence of Gaeumannomyces graminis var. tritici strain R3-111a-1.</title>
        <authorList>
            <consortium name="The Broad Institute Genome Sequencing Platform"/>
            <person name="Ma L.-J."/>
            <person name="Dead R."/>
            <person name="Young S."/>
            <person name="Zeng Q."/>
            <person name="Koehrsen M."/>
            <person name="Alvarado L."/>
            <person name="Berlin A."/>
            <person name="Chapman S.B."/>
            <person name="Chen Z."/>
            <person name="Freedman E."/>
            <person name="Gellesch M."/>
            <person name="Goldberg J."/>
            <person name="Griggs A."/>
            <person name="Gujja S."/>
            <person name="Heilman E.R."/>
            <person name="Heiman D."/>
            <person name="Hepburn T."/>
            <person name="Howarth C."/>
            <person name="Jen D."/>
            <person name="Larson L."/>
            <person name="Mehta T."/>
            <person name="Neiman D."/>
            <person name="Pearson M."/>
            <person name="Roberts A."/>
            <person name="Saif S."/>
            <person name="Shea T."/>
            <person name="Shenoy N."/>
            <person name="Sisk P."/>
            <person name="Stolte C."/>
            <person name="Sykes S."/>
            <person name="Walk T."/>
            <person name="White J."/>
            <person name="Yandava C."/>
            <person name="Haas B."/>
            <person name="Nusbaum C."/>
            <person name="Birren B."/>
        </authorList>
    </citation>
    <scope>NUCLEOTIDE SEQUENCE [LARGE SCALE GENOMIC DNA]</scope>
    <source>
        <strain evidence="7">R3-111a-1</strain>
    </source>
</reference>
<dbReference type="GO" id="GO:0003887">
    <property type="term" value="F:DNA-directed DNA polymerase activity"/>
    <property type="evidence" value="ECO:0007669"/>
    <property type="project" value="TreeGrafter"/>
</dbReference>
<dbReference type="AlphaFoldDB" id="J3NSN5"/>
<protein>
    <submittedName>
        <fullName evidence="5">DNA polymerase iota</fullName>
    </submittedName>
</protein>
<dbReference type="PANTHER" id="PTHR46404:SF1">
    <property type="entry name" value="DNA POLYMERASE IOTA"/>
    <property type="match status" value="1"/>
</dbReference>
<dbReference type="Gene3D" id="3.40.1170.60">
    <property type="match status" value="1"/>
</dbReference>
<feature type="region of interest" description="Disordered" evidence="3">
    <location>
        <begin position="276"/>
        <end position="314"/>
    </location>
</feature>
<gene>
    <name evidence="6" type="primary">20344743</name>
    <name evidence="5" type="ORF">GGTG_04285</name>
</gene>
<dbReference type="STRING" id="644352.J3NSN5"/>
<dbReference type="GeneID" id="20344743"/>
<dbReference type="InterPro" id="IPR043128">
    <property type="entry name" value="Rev_trsase/Diguanyl_cyclase"/>
</dbReference>
<evidence type="ECO:0000313" key="5">
    <source>
        <dbReference type="EMBL" id="EJT79198.1"/>
    </source>
</evidence>
<dbReference type="EMBL" id="GL385396">
    <property type="protein sequence ID" value="EJT79198.1"/>
    <property type="molecule type" value="Genomic_DNA"/>
</dbReference>
<feature type="compositionally biased region" description="Low complexity" evidence="3">
    <location>
        <begin position="550"/>
        <end position="559"/>
    </location>
</feature>
<dbReference type="GO" id="GO:0006281">
    <property type="term" value="P:DNA repair"/>
    <property type="evidence" value="ECO:0007669"/>
    <property type="project" value="InterPro"/>
</dbReference>
<comment type="subcellular location">
    <subcellularLocation>
        <location evidence="1">Mitochondrion</location>
    </subcellularLocation>
</comment>
<dbReference type="Gene3D" id="3.30.1490.100">
    <property type="entry name" value="DNA polymerase, Y-family, little finger domain"/>
    <property type="match status" value="1"/>
</dbReference>
<feature type="domain" description="UmuC" evidence="4">
    <location>
        <begin position="15"/>
        <end position="261"/>
    </location>
</feature>
<dbReference type="OrthoDB" id="447129at2759"/>
<evidence type="ECO:0000256" key="3">
    <source>
        <dbReference type="SAM" id="MobiDB-lite"/>
    </source>
</evidence>
<dbReference type="Gene3D" id="3.30.70.270">
    <property type="match status" value="1"/>
</dbReference>
<dbReference type="GO" id="GO:0070987">
    <property type="term" value="P:error-free translesion synthesis"/>
    <property type="evidence" value="ECO:0007669"/>
    <property type="project" value="UniProtKB-ARBA"/>
</dbReference>
<dbReference type="RefSeq" id="XP_009220343.1">
    <property type="nucleotide sequence ID" value="XM_009222079.1"/>
</dbReference>
<dbReference type="VEuPathDB" id="FungiDB:GGTG_04285"/>
<evidence type="ECO:0000313" key="7">
    <source>
        <dbReference type="Proteomes" id="UP000006039"/>
    </source>
</evidence>
<feature type="region of interest" description="Disordered" evidence="3">
    <location>
        <begin position="540"/>
        <end position="568"/>
    </location>
</feature>
<keyword evidence="7" id="KW-1185">Reference proteome</keyword>
<organism evidence="5">
    <name type="scientific">Gaeumannomyces tritici (strain R3-111a-1)</name>
    <name type="common">Wheat and barley take-all root rot fungus</name>
    <name type="synonym">Gaeumannomyces graminis var. tritici</name>
    <dbReference type="NCBI Taxonomy" id="644352"/>
    <lineage>
        <taxon>Eukaryota</taxon>
        <taxon>Fungi</taxon>
        <taxon>Dikarya</taxon>
        <taxon>Ascomycota</taxon>
        <taxon>Pezizomycotina</taxon>
        <taxon>Sordariomycetes</taxon>
        <taxon>Sordariomycetidae</taxon>
        <taxon>Magnaporthales</taxon>
        <taxon>Magnaporthaceae</taxon>
        <taxon>Gaeumannomyces</taxon>
    </lineage>
</organism>
<name>J3NSN5_GAET3</name>
<dbReference type="FunFam" id="3.40.1170.60:FF:000006">
    <property type="entry name" value="DNA polymerase iota"/>
    <property type="match status" value="1"/>
</dbReference>
<dbReference type="HOGENOM" id="CLU_022440_0_0_1"/>
<reference evidence="6" key="4">
    <citation type="journal article" date="2015" name="G3 (Bethesda)">
        <title>Genome sequences of three phytopathogenic species of the Magnaporthaceae family of fungi.</title>
        <authorList>
            <person name="Okagaki L.H."/>
            <person name="Nunes C.C."/>
            <person name="Sailsbery J."/>
            <person name="Clay B."/>
            <person name="Brown D."/>
            <person name="John T."/>
            <person name="Oh Y."/>
            <person name="Young N."/>
            <person name="Fitzgerald M."/>
            <person name="Haas B.J."/>
            <person name="Zeng Q."/>
            <person name="Young S."/>
            <person name="Adiconis X."/>
            <person name="Fan L."/>
            <person name="Levin J.Z."/>
            <person name="Mitchell T.K."/>
            <person name="Okubara P.A."/>
            <person name="Farman M.L."/>
            <person name="Kohn L.M."/>
            <person name="Birren B."/>
            <person name="Ma L.-J."/>
            <person name="Dean R.A."/>
        </authorList>
    </citation>
    <scope>NUCLEOTIDE SEQUENCE</scope>
    <source>
        <strain evidence="6">R3-111a-1</strain>
    </source>
</reference>
<dbReference type="GO" id="GO:0003684">
    <property type="term" value="F:damaged DNA binding"/>
    <property type="evidence" value="ECO:0007669"/>
    <property type="project" value="InterPro"/>
</dbReference>
<accession>J3NSN5</accession>
<dbReference type="InterPro" id="IPR036775">
    <property type="entry name" value="DNA_pol_Y-fam_lit_finger_sf"/>
</dbReference>
<proteinExistence type="predicted"/>
<reference evidence="5" key="3">
    <citation type="submission" date="2010-09" db="EMBL/GenBank/DDBJ databases">
        <title>Annotation of Gaeumannomyces graminis var. tritici R3-111a-1.</title>
        <authorList>
            <consortium name="The Broad Institute Genome Sequencing Platform"/>
            <person name="Ma L.-J."/>
            <person name="Dead R."/>
            <person name="Young S.K."/>
            <person name="Zeng Q."/>
            <person name="Gargeya S."/>
            <person name="Fitzgerald M."/>
            <person name="Haas B."/>
            <person name="Abouelleil A."/>
            <person name="Alvarado L."/>
            <person name="Arachchi H.M."/>
            <person name="Berlin A."/>
            <person name="Brown A."/>
            <person name="Chapman S.B."/>
            <person name="Chen Z."/>
            <person name="Dunbar C."/>
            <person name="Freedman E."/>
            <person name="Gearin G."/>
            <person name="Gellesch M."/>
            <person name="Goldberg J."/>
            <person name="Griggs A."/>
            <person name="Gujja S."/>
            <person name="Heiman D."/>
            <person name="Howarth C."/>
            <person name="Larson L."/>
            <person name="Lui A."/>
            <person name="MacDonald P.J.P."/>
            <person name="Mehta T."/>
            <person name="Montmayeur A."/>
            <person name="Murphy C."/>
            <person name="Neiman D."/>
            <person name="Pearson M."/>
            <person name="Priest M."/>
            <person name="Roberts A."/>
            <person name="Saif S."/>
            <person name="Shea T."/>
            <person name="Shenoy N."/>
            <person name="Sisk P."/>
            <person name="Stolte C."/>
            <person name="Sykes S."/>
            <person name="Yandava C."/>
            <person name="Wortman J."/>
            <person name="Nusbaum C."/>
            <person name="Birren B."/>
        </authorList>
    </citation>
    <scope>NUCLEOTIDE SEQUENCE</scope>
    <source>
        <strain evidence="5">R3-111a-1</strain>
    </source>
</reference>
<keyword evidence="2" id="KW-0496">Mitochondrion</keyword>
<evidence type="ECO:0000256" key="2">
    <source>
        <dbReference type="ARBA" id="ARBA00023128"/>
    </source>
</evidence>
<dbReference type="PROSITE" id="PS50173">
    <property type="entry name" value="UMUC"/>
    <property type="match status" value="1"/>
</dbReference>
<dbReference type="eggNOG" id="KOG2095">
    <property type="taxonomic scope" value="Eukaryota"/>
</dbReference>
<dbReference type="GO" id="GO:0005739">
    <property type="term" value="C:mitochondrion"/>
    <property type="evidence" value="ECO:0007669"/>
    <property type="project" value="UniProtKB-SubCell"/>
</dbReference>
<dbReference type="InterPro" id="IPR001126">
    <property type="entry name" value="UmuC"/>
</dbReference>
<evidence type="ECO:0000313" key="6">
    <source>
        <dbReference type="EnsemblFungi" id="EJT79198"/>
    </source>
</evidence>
<dbReference type="InterPro" id="IPR043502">
    <property type="entry name" value="DNA/RNA_pol_sf"/>
</dbReference>
<dbReference type="PANTHER" id="PTHR46404">
    <property type="entry name" value="DNA POLYMERASE IOTA"/>
    <property type="match status" value="1"/>
</dbReference>